<dbReference type="InterPro" id="IPR036910">
    <property type="entry name" value="HMG_box_dom_sf"/>
</dbReference>
<dbReference type="InterPro" id="IPR054413">
    <property type="entry name" value="LSO1/2"/>
</dbReference>
<dbReference type="GO" id="GO:0003713">
    <property type="term" value="F:transcription coactivator activity"/>
    <property type="evidence" value="ECO:0007669"/>
    <property type="project" value="TreeGrafter"/>
</dbReference>
<feature type="region of interest" description="Disordered" evidence="4">
    <location>
        <begin position="1"/>
        <end position="112"/>
    </location>
</feature>
<dbReference type="AlphaFoldDB" id="A0AAD5X340"/>
<keyword evidence="2" id="KW-0175">Coiled coil</keyword>
<keyword evidence="3" id="KW-0238">DNA-binding</keyword>
<dbReference type="PANTHER" id="PTHR21680:SF0">
    <property type="entry name" value="COILED-COIL DOMAIN-CONTAINING PROTEIN 124"/>
    <property type="match status" value="1"/>
</dbReference>
<evidence type="ECO:0000259" key="5">
    <source>
        <dbReference type="PROSITE" id="PS50118"/>
    </source>
</evidence>
<comment type="similarity">
    <text evidence="1">Belongs to the CCDC124 family.</text>
</comment>
<feature type="compositionally biased region" description="Low complexity" evidence="4">
    <location>
        <begin position="36"/>
        <end position="45"/>
    </location>
</feature>
<evidence type="ECO:0000256" key="1">
    <source>
        <dbReference type="ARBA" id="ARBA00008296"/>
    </source>
</evidence>
<feature type="region of interest" description="Disordered" evidence="4">
    <location>
        <begin position="185"/>
        <end position="225"/>
    </location>
</feature>
<dbReference type="Gene3D" id="1.10.30.10">
    <property type="entry name" value="High mobility group box domain"/>
    <property type="match status" value="1"/>
</dbReference>
<name>A0AAD5X340_9FUNG</name>
<gene>
    <name evidence="6" type="ORF">HK097_005653</name>
</gene>
<dbReference type="GO" id="GO:0005634">
    <property type="term" value="C:nucleus"/>
    <property type="evidence" value="ECO:0007669"/>
    <property type="project" value="UniProtKB-UniRule"/>
</dbReference>
<comment type="caution">
    <text evidence="6">The sequence shown here is derived from an EMBL/GenBank/DDBJ whole genome shotgun (WGS) entry which is preliminary data.</text>
</comment>
<dbReference type="Pfam" id="PF22048">
    <property type="entry name" value="LSO1_2-like"/>
    <property type="match status" value="1"/>
</dbReference>
<feature type="domain" description="HMG box" evidence="5">
    <location>
        <begin position="147"/>
        <end position="219"/>
    </location>
</feature>
<sequence length="225" mass="25059">MPPKKVNSKAAAANEKKAANEAVKNQQKAAAKEAAEAQQWAGGSKDSSKKAAEEAKRQEALRQKQEREALLAAEEASLPDKKSSTKTFGSAKKASKKEDALAQFERDSRANVPEYSASGLDAALDLLDIASAGTQGKSSDNIERHPEKRMKSAWAAFEEREMPRLKEENPGLRLSQLKQMLQKQWKKSPENPMNQQAISYDTTRQDERAMISNQREETLEKMRTK</sequence>
<dbReference type="Pfam" id="PF06244">
    <property type="entry name" value="Ccdc124"/>
    <property type="match status" value="1"/>
</dbReference>
<protein>
    <recommendedName>
        <fullName evidence="5">HMG box domain-containing protein</fullName>
    </recommendedName>
</protein>
<dbReference type="InterPro" id="IPR010422">
    <property type="entry name" value="Ccdc124/Oxs1"/>
</dbReference>
<dbReference type="InterPro" id="IPR054414">
    <property type="entry name" value="Ccdc124/Oxs1_C"/>
</dbReference>
<feature type="compositionally biased region" description="Basic and acidic residues" evidence="4">
    <location>
        <begin position="46"/>
        <end position="69"/>
    </location>
</feature>
<dbReference type="SUPFAM" id="SSF47095">
    <property type="entry name" value="HMG-box"/>
    <property type="match status" value="1"/>
</dbReference>
<dbReference type="GO" id="GO:0003677">
    <property type="term" value="F:DNA binding"/>
    <property type="evidence" value="ECO:0007669"/>
    <property type="project" value="UniProtKB-UniRule"/>
</dbReference>
<dbReference type="Proteomes" id="UP001212841">
    <property type="component" value="Unassembled WGS sequence"/>
</dbReference>
<keyword evidence="3" id="KW-0539">Nucleus</keyword>
<feature type="DNA-binding region" description="HMG box" evidence="3">
    <location>
        <begin position="147"/>
        <end position="219"/>
    </location>
</feature>
<organism evidence="6 7">
    <name type="scientific">Rhizophlyctis rosea</name>
    <dbReference type="NCBI Taxonomy" id="64517"/>
    <lineage>
        <taxon>Eukaryota</taxon>
        <taxon>Fungi</taxon>
        <taxon>Fungi incertae sedis</taxon>
        <taxon>Chytridiomycota</taxon>
        <taxon>Chytridiomycota incertae sedis</taxon>
        <taxon>Chytridiomycetes</taxon>
        <taxon>Rhizophlyctidales</taxon>
        <taxon>Rhizophlyctidaceae</taxon>
        <taxon>Rhizophlyctis</taxon>
    </lineage>
</organism>
<feature type="compositionally biased region" description="Low complexity" evidence="4">
    <location>
        <begin position="20"/>
        <end position="29"/>
    </location>
</feature>
<evidence type="ECO:0000313" key="7">
    <source>
        <dbReference type="Proteomes" id="UP001212841"/>
    </source>
</evidence>
<keyword evidence="7" id="KW-1185">Reference proteome</keyword>
<feature type="compositionally biased region" description="Polar residues" evidence="4">
    <location>
        <begin position="191"/>
        <end position="202"/>
    </location>
</feature>
<evidence type="ECO:0000256" key="4">
    <source>
        <dbReference type="SAM" id="MobiDB-lite"/>
    </source>
</evidence>
<dbReference type="InterPro" id="IPR009071">
    <property type="entry name" value="HMG_box_dom"/>
</dbReference>
<proteinExistence type="inferred from homology"/>
<dbReference type="GO" id="GO:0006366">
    <property type="term" value="P:transcription by RNA polymerase II"/>
    <property type="evidence" value="ECO:0007669"/>
    <property type="project" value="TreeGrafter"/>
</dbReference>
<dbReference type="PANTHER" id="PTHR21680">
    <property type="entry name" value="COILED-COIL DOMAIN-CONTAINING PROTEIN 124"/>
    <property type="match status" value="1"/>
</dbReference>
<evidence type="ECO:0000256" key="3">
    <source>
        <dbReference type="PROSITE-ProRule" id="PRU00267"/>
    </source>
</evidence>
<evidence type="ECO:0000313" key="6">
    <source>
        <dbReference type="EMBL" id="KAJ3052786.1"/>
    </source>
</evidence>
<dbReference type="PROSITE" id="PS50118">
    <property type="entry name" value="HMG_BOX_2"/>
    <property type="match status" value="1"/>
</dbReference>
<feature type="compositionally biased region" description="Low complexity" evidence="4">
    <location>
        <begin position="1"/>
        <end position="13"/>
    </location>
</feature>
<accession>A0AAD5X340</accession>
<dbReference type="EMBL" id="JADGJD010000265">
    <property type="protein sequence ID" value="KAJ3052786.1"/>
    <property type="molecule type" value="Genomic_DNA"/>
</dbReference>
<feature type="compositionally biased region" description="Basic and acidic residues" evidence="4">
    <location>
        <begin position="96"/>
        <end position="109"/>
    </location>
</feature>
<feature type="compositionally biased region" description="Basic and acidic residues" evidence="4">
    <location>
        <begin position="203"/>
        <end position="225"/>
    </location>
</feature>
<reference evidence="6" key="1">
    <citation type="submission" date="2020-05" db="EMBL/GenBank/DDBJ databases">
        <title>Phylogenomic resolution of chytrid fungi.</title>
        <authorList>
            <person name="Stajich J.E."/>
            <person name="Amses K."/>
            <person name="Simmons R."/>
            <person name="Seto K."/>
            <person name="Myers J."/>
            <person name="Bonds A."/>
            <person name="Quandt C.A."/>
            <person name="Barry K."/>
            <person name="Liu P."/>
            <person name="Grigoriev I."/>
            <person name="Longcore J.E."/>
            <person name="James T.Y."/>
        </authorList>
    </citation>
    <scope>NUCLEOTIDE SEQUENCE</scope>
    <source>
        <strain evidence="6">JEL0318</strain>
    </source>
</reference>
<evidence type="ECO:0000256" key="2">
    <source>
        <dbReference type="ARBA" id="ARBA00023054"/>
    </source>
</evidence>